<dbReference type="Proteomes" id="UP000615026">
    <property type="component" value="Unassembled WGS sequence"/>
</dbReference>
<dbReference type="EMBL" id="JADEXP010000301">
    <property type="protein sequence ID" value="MBE9069625.1"/>
    <property type="molecule type" value="Genomic_DNA"/>
</dbReference>
<name>A0A928ZY80_LEPEC</name>
<gene>
    <name evidence="1" type="ORF">IQ260_23550</name>
</gene>
<organism evidence="1 2">
    <name type="scientific">Leptolyngbya cf. ectocarpi LEGE 11479</name>
    <dbReference type="NCBI Taxonomy" id="1828722"/>
    <lineage>
        <taxon>Bacteria</taxon>
        <taxon>Bacillati</taxon>
        <taxon>Cyanobacteriota</taxon>
        <taxon>Cyanophyceae</taxon>
        <taxon>Leptolyngbyales</taxon>
        <taxon>Leptolyngbyaceae</taxon>
        <taxon>Leptolyngbya group</taxon>
        <taxon>Leptolyngbya</taxon>
    </lineage>
</organism>
<accession>A0A928ZY80</accession>
<protein>
    <submittedName>
        <fullName evidence="1">Uncharacterized protein</fullName>
    </submittedName>
</protein>
<reference evidence="1" key="1">
    <citation type="submission" date="2020-10" db="EMBL/GenBank/DDBJ databases">
        <authorList>
            <person name="Castelo-Branco R."/>
            <person name="Eusebio N."/>
            <person name="Adriana R."/>
            <person name="Vieira A."/>
            <person name="Brugerolle De Fraissinette N."/>
            <person name="Rezende De Castro R."/>
            <person name="Schneider M.P."/>
            <person name="Vasconcelos V."/>
            <person name="Leao P.N."/>
        </authorList>
    </citation>
    <scope>NUCLEOTIDE SEQUENCE</scope>
    <source>
        <strain evidence="1">LEGE 11479</strain>
    </source>
</reference>
<feature type="non-terminal residue" evidence="1">
    <location>
        <position position="895"/>
    </location>
</feature>
<sequence length="895" mass="102105">MSDSDNWRIYHLYYYLCGSLAMSRKADQQPNAQGIEKRLGKAGFRKIIKALFGEDRVWEGTLERTSTVTTGTIVSMLGKLRTSLNDDYQKHQESYSQVLTTEDILITLHKLIELTPQERQQLGVPVGDGLTLLQQMLLSLQTVGGVENYEIIFRAYKEAVGLNFSNTDFVSHNLDKVDELIASTVKKSLDYLPERKSLSLSNSSKSPSKDDTCRELTLKAQREIRRLLARSGNTQAFLPDNVTEHPYIRHYLQPAFVKKLAETVVNNERLTDRFPVYLRRVTMEACGPLPFADRNLGALEFDNAYPSLLNSDLQRLDRKTNLELVNDLPGPSDYELASQEATKIVVEFYIKISATYECAVEEIFNTLVSTETYANNQDRRVDFALSSTGIGGTLSHVIKVINMTLLDDIPCLKAFFPIAHDVTSTQSIIRDNVASPVWAHSLVKLCHKEAVGKALQAFQDSSSSYDRFAFGDPIGHGDYCGFDFLLSQVQASLQSRLQAIRNTGVSPQTYINELCQRTERLLALKKAWSYLKRYPFSSMAMIGTIHRSIIKPVFGKRKLCKDDPNIYFDAYLSIAEVLLDEGAYRASYSYIKALEILDTYVQQGLSIKRSKTDLDNEEFEIFSGTLVVRYLLCLANYYYVYDVQNKDVSYLPPGCSLDINRQVLVQKAWETLRQAQQHTEIRLRKYIVTREVSQGTFHPHYTLLGRIYCLRAKLLTFFPQFVLRDDQFLPTENFVGQQRTRASIHWGRLFLLEKARLYAAADGNSEIYAYYAAMQSCSYLIAAFDDEENLTLSSNYIGNKRLNSLSCLEWARKLRDHALLTYSETGLQCYYEIKEKSGLPEDFSDYGHYRIDKLPPIYESRGLDTKRTRAKESDFLTLDMSLLGIDVRDISKLTP</sequence>
<dbReference type="AlphaFoldDB" id="A0A928ZY80"/>
<comment type="caution">
    <text evidence="1">The sequence shown here is derived from an EMBL/GenBank/DDBJ whole genome shotgun (WGS) entry which is preliminary data.</text>
</comment>
<proteinExistence type="predicted"/>
<evidence type="ECO:0000313" key="2">
    <source>
        <dbReference type="Proteomes" id="UP000615026"/>
    </source>
</evidence>
<keyword evidence="2" id="KW-1185">Reference proteome</keyword>
<evidence type="ECO:0000313" key="1">
    <source>
        <dbReference type="EMBL" id="MBE9069625.1"/>
    </source>
</evidence>